<dbReference type="GO" id="GO:0003824">
    <property type="term" value="F:catalytic activity"/>
    <property type="evidence" value="ECO:0007669"/>
    <property type="project" value="InterPro"/>
</dbReference>
<keyword evidence="1" id="KW-0479">Metal-binding</keyword>
<dbReference type="GO" id="GO:0051536">
    <property type="term" value="F:iron-sulfur cluster binding"/>
    <property type="evidence" value="ECO:0007669"/>
    <property type="project" value="UniProtKB-KW"/>
</dbReference>
<dbReference type="AlphaFoldDB" id="A0A8D5AMF8"/>
<gene>
    <name evidence="6" type="ORF">MoryE10_16610</name>
</gene>
<dbReference type="PANTHER" id="PTHR43432:SF3">
    <property type="entry name" value="SLR0285 PROTEIN"/>
    <property type="match status" value="1"/>
</dbReference>
<dbReference type="Proteomes" id="UP000824988">
    <property type="component" value="Chromosome"/>
</dbReference>
<dbReference type="Pfam" id="PF04055">
    <property type="entry name" value="Radical_SAM"/>
    <property type="match status" value="1"/>
</dbReference>
<protein>
    <submittedName>
        <fullName evidence="6">Radical SAM protein</fullName>
    </submittedName>
</protein>
<dbReference type="SFLD" id="SFLDG01084">
    <property type="entry name" value="Uncharacterised_Radical_SAM_Su"/>
    <property type="match status" value="1"/>
</dbReference>
<dbReference type="EMBL" id="AP019782">
    <property type="protein sequence ID" value="BBL71055.1"/>
    <property type="molecule type" value="Genomic_DNA"/>
</dbReference>
<sequence>MTYSPHTPLKGRGTASNADSRYGLHRRETVDDGWNTLEEEPPRLATTVTVETAKRILSRNASPDIPFDQSINAYRGCEHGCIYCYARPTHAYMDLSPGLDFESKLFAKPDAARLLRSELRKRGYRCTPIALGANTDPYQPIEKDWRITRQILEVLAETRHPVTITTKAALVERDMDLLAQLAADHLVQVQISITTLDKDLARRLEPRASSPRRRLQAIESLSRAGVPVGVMVAPVIPVLTDSEMEAILSAAAQAGAVHAGYQLLRLPLEVAELFQAWLKEQEPLKAEHVMSRVRDAREGRDNDSRFETRQLGTGAYAGLLRQRFRLAERKAGLAADFPALNTALFKPPLLPGEQMSLF</sequence>
<dbReference type="KEGG" id="moz:MoryE10_16610"/>
<evidence type="ECO:0000256" key="1">
    <source>
        <dbReference type="ARBA" id="ARBA00022723"/>
    </source>
</evidence>
<dbReference type="NCBIfam" id="NF033668">
    <property type="entry name" value="rSAM_PA0069"/>
    <property type="match status" value="1"/>
</dbReference>
<keyword evidence="7" id="KW-1185">Reference proteome</keyword>
<evidence type="ECO:0000256" key="4">
    <source>
        <dbReference type="SAM" id="MobiDB-lite"/>
    </source>
</evidence>
<name>A0A8D5AMF8_9GAMM</name>
<accession>A0A8D5AMF8</accession>
<dbReference type="PROSITE" id="PS51918">
    <property type="entry name" value="RADICAL_SAM"/>
    <property type="match status" value="1"/>
</dbReference>
<dbReference type="PANTHER" id="PTHR43432">
    <property type="entry name" value="SLR0285 PROTEIN"/>
    <property type="match status" value="1"/>
</dbReference>
<evidence type="ECO:0000313" key="7">
    <source>
        <dbReference type="Proteomes" id="UP000824988"/>
    </source>
</evidence>
<dbReference type="SMART" id="SM00729">
    <property type="entry name" value="Elp3"/>
    <property type="match status" value="1"/>
</dbReference>
<feature type="domain" description="Radical SAM core" evidence="5">
    <location>
        <begin position="63"/>
        <end position="301"/>
    </location>
</feature>
<dbReference type="GO" id="GO:0046872">
    <property type="term" value="F:metal ion binding"/>
    <property type="evidence" value="ECO:0007669"/>
    <property type="project" value="UniProtKB-KW"/>
</dbReference>
<evidence type="ECO:0000259" key="5">
    <source>
        <dbReference type="PROSITE" id="PS51918"/>
    </source>
</evidence>
<dbReference type="SUPFAM" id="SSF102114">
    <property type="entry name" value="Radical SAM enzymes"/>
    <property type="match status" value="1"/>
</dbReference>
<evidence type="ECO:0000256" key="3">
    <source>
        <dbReference type="ARBA" id="ARBA00023014"/>
    </source>
</evidence>
<keyword evidence="2" id="KW-0408">Iron</keyword>
<reference evidence="6" key="1">
    <citation type="submission" date="2019-06" db="EMBL/GenBank/DDBJ databases">
        <title>Complete genome sequence of Methylogaea oryzae strain JCM16910.</title>
        <authorList>
            <person name="Asakawa S."/>
        </authorList>
    </citation>
    <scope>NUCLEOTIDE SEQUENCE</scope>
    <source>
        <strain evidence="6">E10</strain>
    </source>
</reference>
<proteinExistence type="predicted"/>
<evidence type="ECO:0000313" key="6">
    <source>
        <dbReference type="EMBL" id="BBL71055.1"/>
    </source>
</evidence>
<keyword evidence="3" id="KW-0411">Iron-sulfur</keyword>
<dbReference type="SFLD" id="SFLDS00029">
    <property type="entry name" value="Radical_SAM"/>
    <property type="match status" value="1"/>
</dbReference>
<feature type="region of interest" description="Disordered" evidence="4">
    <location>
        <begin position="1"/>
        <end position="24"/>
    </location>
</feature>
<organism evidence="6 7">
    <name type="scientific">Methylogaea oryzae</name>
    <dbReference type="NCBI Taxonomy" id="1295382"/>
    <lineage>
        <taxon>Bacteria</taxon>
        <taxon>Pseudomonadati</taxon>
        <taxon>Pseudomonadota</taxon>
        <taxon>Gammaproteobacteria</taxon>
        <taxon>Methylococcales</taxon>
        <taxon>Methylococcaceae</taxon>
        <taxon>Methylogaea</taxon>
    </lineage>
</organism>
<dbReference type="InterPro" id="IPR058240">
    <property type="entry name" value="rSAM_sf"/>
</dbReference>
<dbReference type="Gene3D" id="3.80.30.30">
    <property type="match status" value="1"/>
</dbReference>
<dbReference type="InterPro" id="IPR040086">
    <property type="entry name" value="MJ0683-like"/>
</dbReference>
<dbReference type="CDD" id="cd01335">
    <property type="entry name" value="Radical_SAM"/>
    <property type="match status" value="1"/>
</dbReference>
<dbReference type="RefSeq" id="WP_054772490.1">
    <property type="nucleotide sequence ID" value="NZ_AP019782.1"/>
</dbReference>
<dbReference type="InterPro" id="IPR006638">
    <property type="entry name" value="Elp3/MiaA/NifB-like_rSAM"/>
</dbReference>
<dbReference type="InterPro" id="IPR007197">
    <property type="entry name" value="rSAM"/>
</dbReference>
<evidence type="ECO:0000256" key="2">
    <source>
        <dbReference type="ARBA" id="ARBA00023004"/>
    </source>
</evidence>